<dbReference type="EMBL" id="PDNB01000267">
    <property type="protein sequence ID" value="PGG96804.1"/>
    <property type="molecule type" value="Genomic_DNA"/>
</dbReference>
<dbReference type="SUPFAM" id="SSF52540">
    <property type="entry name" value="P-loop containing nucleoside triphosphate hydrolases"/>
    <property type="match status" value="1"/>
</dbReference>
<dbReference type="OrthoDB" id="5342131at2759"/>
<protein>
    <submittedName>
        <fullName evidence="1">Uncharacterized protein</fullName>
    </submittedName>
</protein>
<dbReference type="STRING" id="1447875.A0A2B7WJJ5"/>
<sequence>MQILQSQCNACGHPMSEHEDFKAPVTTPVPDTIKQPAPQISQHSTVYYRRRTVDEIAGMLDAYKVVHVRGTPASGKTTLAWQLQEYYQGSGVPVLFISLFPAEWAYSPVNGIIRMWHREGFGPMDRHSFMCSNVVVIFDEAQETYKHLALWTDLIKTQGGNTEGPRVCLFSSYGSPAAGATDYPLYTTPPYIAPPQRVSITKSKLNGARNVSLFYDEEEFEAVVDAFCQNPSTAYTLDAEARNYLLHMTNGHPGAVNSLLHFIFTKCRSQIKHRAIDIITKEHIVDLFRDEHSVFSALVEADVYAVARSFPGGPALTRAAADTLRRALELGSLPVPSPDPDGATKEPLDPGLDRCFRMGWLHREPLMKTLIHELRMRCSSSRQSSMKIFAGASRSGPFPITTYQTPAALCEAVLSRFSRASLSASHVLTSGAQSRPPEAQYQDEWYRACKAVLGPKVAVSSEWSRPEVAELTFTLLGRSGELNFCVMGTGWVSTVEGFYLEEHTTSGSKMACWLTGLSLIVPKKILRSPVSDTLLIITLYLSVR</sequence>
<gene>
    <name evidence="1" type="ORF">AJ79_09449</name>
</gene>
<evidence type="ECO:0000313" key="2">
    <source>
        <dbReference type="Proteomes" id="UP000223968"/>
    </source>
</evidence>
<proteinExistence type="predicted"/>
<keyword evidence="2" id="KW-1185">Reference proteome</keyword>
<name>A0A2B7WJJ5_9EURO</name>
<dbReference type="AlphaFoldDB" id="A0A2B7WJJ5"/>
<accession>A0A2B7WJJ5</accession>
<dbReference type="InterPro" id="IPR027417">
    <property type="entry name" value="P-loop_NTPase"/>
</dbReference>
<evidence type="ECO:0000313" key="1">
    <source>
        <dbReference type="EMBL" id="PGG96804.1"/>
    </source>
</evidence>
<organism evidence="1 2">
    <name type="scientific">Helicocarpus griseus UAMH5409</name>
    <dbReference type="NCBI Taxonomy" id="1447875"/>
    <lineage>
        <taxon>Eukaryota</taxon>
        <taxon>Fungi</taxon>
        <taxon>Dikarya</taxon>
        <taxon>Ascomycota</taxon>
        <taxon>Pezizomycotina</taxon>
        <taxon>Eurotiomycetes</taxon>
        <taxon>Eurotiomycetidae</taxon>
        <taxon>Onygenales</taxon>
        <taxon>Ajellomycetaceae</taxon>
        <taxon>Helicocarpus</taxon>
    </lineage>
</organism>
<reference evidence="1 2" key="1">
    <citation type="submission" date="2017-10" db="EMBL/GenBank/DDBJ databases">
        <title>Comparative genomics in systemic dimorphic fungi from Ajellomycetaceae.</title>
        <authorList>
            <person name="Munoz J.F."/>
            <person name="Mcewen J.G."/>
            <person name="Clay O.K."/>
            <person name="Cuomo C.A."/>
        </authorList>
    </citation>
    <scope>NUCLEOTIDE SEQUENCE [LARGE SCALE GENOMIC DNA]</scope>
    <source>
        <strain evidence="1 2">UAMH5409</strain>
    </source>
</reference>
<comment type="caution">
    <text evidence="1">The sequence shown here is derived from an EMBL/GenBank/DDBJ whole genome shotgun (WGS) entry which is preliminary data.</text>
</comment>
<dbReference type="Proteomes" id="UP000223968">
    <property type="component" value="Unassembled WGS sequence"/>
</dbReference>